<evidence type="ECO:0000313" key="2">
    <source>
        <dbReference type="EMBL" id="MBW0566992.1"/>
    </source>
</evidence>
<comment type="caution">
    <text evidence="2">The sequence shown here is derived from an EMBL/GenBank/DDBJ whole genome shotgun (WGS) entry which is preliminary data.</text>
</comment>
<accession>A0A9Q3PNM3</accession>
<sequence>MGRDSQSVRSIGQLGQRGQPGGSQTKIGHQSLGPKIGQRPSGHQFGHKSHRTHFWPWTTMDQYCSHGLWQPPEATRSAQSAFPSTYGEFFPFLHTIRT</sequence>
<gene>
    <name evidence="2" type="ORF">O181_106707</name>
</gene>
<reference evidence="2" key="1">
    <citation type="submission" date="2021-03" db="EMBL/GenBank/DDBJ databases">
        <title>Draft genome sequence of rust myrtle Austropuccinia psidii MF-1, a brazilian biotype.</title>
        <authorList>
            <person name="Quecine M.C."/>
            <person name="Pachon D.M.R."/>
            <person name="Bonatelli M.L."/>
            <person name="Correr F.H."/>
            <person name="Franceschini L.M."/>
            <person name="Leite T.F."/>
            <person name="Margarido G.R.A."/>
            <person name="Almeida C.A."/>
            <person name="Ferrarezi J.A."/>
            <person name="Labate C.A."/>
        </authorList>
    </citation>
    <scope>NUCLEOTIDE SEQUENCE</scope>
    <source>
        <strain evidence="2">MF-1</strain>
    </source>
</reference>
<dbReference type="EMBL" id="AVOT02080025">
    <property type="protein sequence ID" value="MBW0566992.1"/>
    <property type="molecule type" value="Genomic_DNA"/>
</dbReference>
<feature type="compositionally biased region" description="Polar residues" evidence="1">
    <location>
        <begin position="1"/>
        <end position="10"/>
    </location>
</feature>
<dbReference type="Proteomes" id="UP000765509">
    <property type="component" value="Unassembled WGS sequence"/>
</dbReference>
<name>A0A9Q3PNM3_9BASI</name>
<evidence type="ECO:0000313" key="3">
    <source>
        <dbReference type="Proteomes" id="UP000765509"/>
    </source>
</evidence>
<evidence type="ECO:0000256" key="1">
    <source>
        <dbReference type="SAM" id="MobiDB-lite"/>
    </source>
</evidence>
<feature type="region of interest" description="Disordered" evidence="1">
    <location>
        <begin position="1"/>
        <end position="50"/>
    </location>
</feature>
<organism evidence="2 3">
    <name type="scientific">Austropuccinia psidii MF-1</name>
    <dbReference type="NCBI Taxonomy" id="1389203"/>
    <lineage>
        <taxon>Eukaryota</taxon>
        <taxon>Fungi</taxon>
        <taxon>Dikarya</taxon>
        <taxon>Basidiomycota</taxon>
        <taxon>Pucciniomycotina</taxon>
        <taxon>Pucciniomycetes</taxon>
        <taxon>Pucciniales</taxon>
        <taxon>Sphaerophragmiaceae</taxon>
        <taxon>Austropuccinia</taxon>
    </lineage>
</organism>
<protein>
    <submittedName>
        <fullName evidence="2">Uncharacterized protein</fullName>
    </submittedName>
</protein>
<dbReference type="AlphaFoldDB" id="A0A9Q3PNM3"/>
<keyword evidence="3" id="KW-1185">Reference proteome</keyword>
<proteinExistence type="predicted"/>